<name>A0A812IVI5_SYMPI</name>
<comment type="caution">
    <text evidence="1">The sequence shown here is derived from an EMBL/GenBank/DDBJ whole genome shotgun (WGS) entry which is preliminary data.</text>
</comment>
<accession>A0A812IVI5</accession>
<gene>
    <name evidence="1" type="ORF">SPIL2461_LOCUS925</name>
</gene>
<dbReference type="EMBL" id="CAJNIZ010000843">
    <property type="protein sequence ID" value="CAE7176585.1"/>
    <property type="molecule type" value="Genomic_DNA"/>
</dbReference>
<proteinExistence type="predicted"/>
<evidence type="ECO:0000313" key="1">
    <source>
        <dbReference type="EMBL" id="CAE7176585.1"/>
    </source>
</evidence>
<protein>
    <submittedName>
        <fullName evidence="1">Uncharacterized protein</fullName>
    </submittedName>
</protein>
<dbReference type="Proteomes" id="UP000649617">
    <property type="component" value="Unassembled WGS sequence"/>
</dbReference>
<organism evidence="1 2">
    <name type="scientific">Symbiodinium pilosum</name>
    <name type="common">Dinoflagellate</name>
    <dbReference type="NCBI Taxonomy" id="2952"/>
    <lineage>
        <taxon>Eukaryota</taxon>
        <taxon>Sar</taxon>
        <taxon>Alveolata</taxon>
        <taxon>Dinophyceae</taxon>
        <taxon>Suessiales</taxon>
        <taxon>Symbiodiniaceae</taxon>
        <taxon>Symbiodinium</taxon>
    </lineage>
</organism>
<reference evidence="1" key="1">
    <citation type="submission" date="2021-02" db="EMBL/GenBank/DDBJ databases">
        <authorList>
            <person name="Dougan E. K."/>
            <person name="Rhodes N."/>
            <person name="Thang M."/>
            <person name="Chan C."/>
        </authorList>
    </citation>
    <scope>NUCLEOTIDE SEQUENCE</scope>
</reference>
<feature type="non-terminal residue" evidence="1">
    <location>
        <position position="549"/>
    </location>
</feature>
<evidence type="ECO:0000313" key="2">
    <source>
        <dbReference type="Proteomes" id="UP000649617"/>
    </source>
</evidence>
<keyword evidence="2" id="KW-1185">Reference proteome</keyword>
<dbReference type="AlphaFoldDB" id="A0A812IVI5"/>
<sequence>MVTSFRENMGIALTCFKVGVTCNPVPRFLLYRKKNFTNMWVIHSSMCVGETHMLEAALISLFQDACGCQNKPHSGGEGALNREGIAGPFYTYVAGGRADQPRRAPCKHAVETAEAALRDNRGGEVPPALREFASIKKNDAEEACHKLFAKYGLTIPVKIEEMNVGPGELAKFPFLPFSSWMRYLIDHEKLHLVTGVSLDEQDELLSEFWLRYQANHPRHQLFELARDGAVDLAKCLPVFCHVDEGRTYKSKGIMILSVHGSLGRGTRAYRRRLGVRRLHIKQNPMGMNYMGNTWSTQFIFCSLLRTTMHDSPDVLDQVLEVFSADMAKLAVAGVTSTNGRRKYWAQLLCCKGDLPALQKVGAEAPEVVPFEDYSPQARWRDTCFTEDPWDVRPPMLGAIPLDPNKEPSFFQTDLWHNWHNGLAKYFVGNALCTFITTHDLIPARSIDSKFEWLTQDYLSFCQRSQLTPFLREINRDTISFESAASPPQGMWNKAVVSTHLMLYVADFCSRFVKGKTEDYILKKIVKCTCIMNIFIASLYSEGFWMPSDR</sequence>
<dbReference type="OrthoDB" id="426416at2759"/>